<dbReference type="PROSITE" id="PS51354">
    <property type="entry name" value="GLUTAREDOXIN_2"/>
    <property type="match status" value="1"/>
</dbReference>
<dbReference type="InterPro" id="IPR036249">
    <property type="entry name" value="Thioredoxin-like_sf"/>
</dbReference>
<dbReference type="SUPFAM" id="SSF52833">
    <property type="entry name" value="Thioredoxin-like"/>
    <property type="match status" value="1"/>
</dbReference>
<feature type="transmembrane region" description="Helical" evidence="1">
    <location>
        <begin position="216"/>
        <end position="237"/>
    </location>
</feature>
<keyword evidence="1" id="KW-1133">Transmembrane helix</keyword>
<evidence type="ECO:0000313" key="3">
    <source>
        <dbReference type="EMBL" id="CAG5094111.1"/>
    </source>
</evidence>
<dbReference type="PANTHER" id="PTHR12782:SF5">
    <property type="entry name" value="PROSTAGLANDIN E SYNTHASE 2"/>
    <property type="match status" value="1"/>
</dbReference>
<reference evidence="3 4" key="1">
    <citation type="submission" date="2021-04" db="EMBL/GenBank/DDBJ databases">
        <authorList>
            <person name="Bliznina A."/>
        </authorList>
    </citation>
    <scope>NUCLEOTIDE SEQUENCE [LARGE SCALE GENOMIC DNA]</scope>
</reference>
<dbReference type="InterPro" id="IPR004045">
    <property type="entry name" value="Glutathione_S-Trfase_N"/>
</dbReference>
<sequence>MNRIVFRRIVPFASLSSIQLFWNEKESRNVLAKDRSYIIEDSFGTIEYWNSYKKVRLFGYFGCPYCAKVRAYLKFRGIDYEDVEVSIGKPELKGVIENYSQVPVLAFYNDNSSEPDAVLKDSGAIVSTLEQVLRGVAEPMNEITKYYFDEKGKFIKSKVHTDPDERWTDPDRKFVQDGILHTVAPNLYPADLRAIQNQLKFLERSDNYRDTLTGKVCAVAGGLGLMFIAWFCIFRVWKEFPEQTREQYCQSQIAKFLERKGEERFLGGERPSIADIEAFAVINLTEGTSAWEQYEQSPELMQWYYSVQHAVDTHQGML</sequence>
<evidence type="ECO:0000313" key="4">
    <source>
        <dbReference type="Proteomes" id="UP001158576"/>
    </source>
</evidence>
<dbReference type="PANTHER" id="PTHR12782">
    <property type="entry name" value="MICROSOMAL PROSTAGLANDIN E SYNTHASE-2"/>
    <property type="match status" value="1"/>
</dbReference>
<gene>
    <name evidence="3" type="ORF">OKIOD_LOCUS4814</name>
</gene>
<dbReference type="Pfam" id="PF13417">
    <property type="entry name" value="GST_N_3"/>
    <property type="match status" value="1"/>
</dbReference>
<dbReference type="InterPro" id="IPR011767">
    <property type="entry name" value="GLR_AS"/>
</dbReference>
<name>A0ABN7S6D3_OIKDI</name>
<dbReference type="EMBL" id="OU015569">
    <property type="protein sequence ID" value="CAG5094111.1"/>
    <property type="molecule type" value="Genomic_DNA"/>
</dbReference>
<accession>A0ABN7S6D3</accession>
<keyword evidence="1" id="KW-0472">Membrane</keyword>
<dbReference type="PROSITE" id="PS00195">
    <property type="entry name" value="GLUTAREDOXIN_1"/>
    <property type="match status" value="1"/>
</dbReference>
<evidence type="ECO:0000259" key="2">
    <source>
        <dbReference type="PROSITE" id="PS50404"/>
    </source>
</evidence>
<keyword evidence="4" id="KW-1185">Reference proteome</keyword>
<evidence type="ECO:0000256" key="1">
    <source>
        <dbReference type="SAM" id="Phobius"/>
    </source>
</evidence>
<dbReference type="InterPro" id="IPR036282">
    <property type="entry name" value="Glutathione-S-Trfase_C_sf"/>
</dbReference>
<keyword evidence="1" id="KW-0812">Transmembrane</keyword>
<protein>
    <submittedName>
        <fullName evidence="3">Oidioi.mRNA.OKI2018_I69.XSR.g13256.t1.cds</fullName>
    </submittedName>
</protein>
<dbReference type="Gene3D" id="1.20.1050.10">
    <property type="match status" value="1"/>
</dbReference>
<dbReference type="Gene3D" id="3.40.30.10">
    <property type="entry name" value="Glutaredoxin"/>
    <property type="match status" value="1"/>
</dbReference>
<dbReference type="PROSITE" id="PS50404">
    <property type="entry name" value="GST_NTER"/>
    <property type="match status" value="1"/>
</dbReference>
<feature type="domain" description="GST N-terminal" evidence="2">
    <location>
        <begin position="53"/>
        <end position="137"/>
    </location>
</feature>
<proteinExistence type="predicted"/>
<dbReference type="SUPFAM" id="SSF47616">
    <property type="entry name" value="GST C-terminal domain-like"/>
    <property type="match status" value="1"/>
</dbReference>
<organism evidence="3 4">
    <name type="scientific">Oikopleura dioica</name>
    <name type="common">Tunicate</name>
    <dbReference type="NCBI Taxonomy" id="34765"/>
    <lineage>
        <taxon>Eukaryota</taxon>
        <taxon>Metazoa</taxon>
        <taxon>Chordata</taxon>
        <taxon>Tunicata</taxon>
        <taxon>Appendicularia</taxon>
        <taxon>Copelata</taxon>
        <taxon>Oikopleuridae</taxon>
        <taxon>Oikopleura</taxon>
    </lineage>
</organism>
<dbReference type="Proteomes" id="UP001158576">
    <property type="component" value="Chromosome XSR"/>
</dbReference>